<evidence type="ECO:0008006" key="4">
    <source>
        <dbReference type="Google" id="ProtNLM"/>
    </source>
</evidence>
<dbReference type="Proteomes" id="UP000002964">
    <property type="component" value="Unassembled WGS sequence"/>
</dbReference>
<proteinExistence type="predicted"/>
<feature type="compositionally biased region" description="Basic residues" evidence="1">
    <location>
        <begin position="21"/>
        <end position="31"/>
    </location>
</feature>
<dbReference type="EMBL" id="JH603169">
    <property type="protein sequence ID" value="EIC21234.1"/>
    <property type="molecule type" value="Genomic_DNA"/>
</dbReference>
<dbReference type="OrthoDB" id="5294470at2"/>
<feature type="compositionally biased region" description="Basic and acidic residues" evidence="1">
    <location>
        <begin position="32"/>
        <end position="69"/>
    </location>
</feature>
<name>H8Z0D3_9GAMM</name>
<protein>
    <recommendedName>
        <fullName evidence="4">Nucleoprotein/polynucleotide-associated enzyme</fullName>
    </recommendedName>
</protein>
<evidence type="ECO:0000256" key="1">
    <source>
        <dbReference type="SAM" id="MobiDB-lite"/>
    </source>
</evidence>
<dbReference type="STRING" id="631362.Thi970DRAFT_01423"/>
<dbReference type="eggNOG" id="COG3122">
    <property type="taxonomic scope" value="Bacteria"/>
</dbReference>
<dbReference type="AlphaFoldDB" id="H8Z0D3"/>
<dbReference type="HOGENOM" id="CLU_098678_2_1_6"/>
<reference evidence="3" key="1">
    <citation type="submission" date="2011-06" db="EMBL/GenBank/DDBJ databases">
        <authorList>
            <consortium name="US DOE Joint Genome Institute (JGI-PGF)"/>
            <person name="Lucas S."/>
            <person name="Han J."/>
            <person name="Lapidus A."/>
            <person name="Cheng J.-F."/>
            <person name="Goodwin L."/>
            <person name="Pitluck S."/>
            <person name="Peters L."/>
            <person name="Land M.L."/>
            <person name="Hauser L."/>
            <person name="Vogl K."/>
            <person name="Liu Z."/>
            <person name="Overmann J."/>
            <person name="Frigaard N.-U."/>
            <person name="Bryant D.A."/>
            <person name="Woyke T.J."/>
        </authorList>
    </citation>
    <scope>NUCLEOTIDE SEQUENCE [LARGE SCALE GENOMIC DNA]</scope>
    <source>
        <strain evidence="3">970</strain>
    </source>
</reference>
<evidence type="ECO:0000313" key="2">
    <source>
        <dbReference type="EMBL" id="EIC21234.1"/>
    </source>
</evidence>
<feature type="region of interest" description="Disordered" evidence="1">
    <location>
        <begin position="1"/>
        <end position="75"/>
    </location>
</feature>
<evidence type="ECO:0000313" key="3">
    <source>
        <dbReference type="Proteomes" id="UP000002964"/>
    </source>
</evidence>
<reference evidence="2 3" key="2">
    <citation type="submission" date="2011-11" db="EMBL/GenBank/DDBJ databases">
        <authorList>
            <consortium name="US DOE Joint Genome Institute"/>
            <person name="Lucas S."/>
            <person name="Han J."/>
            <person name="Lapidus A."/>
            <person name="Cheng J.-F."/>
            <person name="Goodwin L."/>
            <person name="Pitluck S."/>
            <person name="Peters L."/>
            <person name="Ovchinnikova G."/>
            <person name="Zhang X."/>
            <person name="Detter J.C."/>
            <person name="Han C."/>
            <person name="Tapia R."/>
            <person name="Land M."/>
            <person name="Hauser L."/>
            <person name="Kyrpides N."/>
            <person name="Ivanova N."/>
            <person name="Pagani I."/>
            <person name="Vogl K."/>
            <person name="Liu Z."/>
            <person name="Overmann J."/>
            <person name="Frigaard N.-U."/>
            <person name="Bryant D."/>
            <person name="Woyke T."/>
        </authorList>
    </citation>
    <scope>NUCLEOTIDE SEQUENCE [LARGE SCALE GENOMIC DNA]</scope>
    <source>
        <strain evidence="2 3">970</strain>
    </source>
</reference>
<sequence>MGNSLQDQLVKAGLASTQKAKQTKSKKRKQRRQGDDRETVERREAVARTEAEKATRDRELNRQREEEAQQKAAQSALRELIHRHRVARAHGDLAYNFADGAALKRLYVNAEQHAALVAGQLAIVRQDNFYELIPAETAARVAERDPERILVWNQGGDSAADDSEYADYQVPDDLMW</sequence>
<organism evidence="2 3">
    <name type="scientific">Thiorhodovibrio frisius</name>
    <dbReference type="NCBI Taxonomy" id="631362"/>
    <lineage>
        <taxon>Bacteria</taxon>
        <taxon>Pseudomonadati</taxon>
        <taxon>Pseudomonadota</taxon>
        <taxon>Gammaproteobacteria</taxon>
        <taxon>Chromatiales</taxon>
        <taxon>Chromatiaceae</taxon>
        <taxon>Thiorhodovibrio</taxon>
    </lineage>
</organism>
<dbReference type="Pfam" id="PF09831">
    <property type="entry name" value="DUF2058"/>
    <property type="match status" value="1"/>
</dbReference>
<dbReference type="RefSeq" id="WP_009147820.1">
    <property type="nucleotide sequence ID" value="NZ_CP121471.1"/>
</dbReference>
<gene>
    <name evidence="2" type="ORF">Thi970DRAFT_01423</name>
</gene>
<dbReference type="InterPro" id="IPR018636">
    <property type="entry name" value="DUF2058"/>
</dbReference>
<accession>H8Z0D3</accession>
<keyword evidence="3" id="KW-1185">Reference proteome</keyword>